<reference evidence="2" key="2">
    <citation type="journal article" date="2023" name="Plants (Basel)">
        <title>Annotation of the Turnera subulata (Passifloraceae) Draft Genome Reveals the S-Locus Evolved after the Divergence of Turneroideae from Passifloroideae in a Stepwise Manner.</title>
        <authorList>
            <person name="Henning P.M."/>
            <person name="Roalson E.H."/>
            <person name="Mir W."/>
            <person name="McCubbin A.G."/>
            <person name="Shore J.S."/>
        </authorList>
    </citation>
    <scope>NUCLEOTIDE SEQUENCE</scope>
    <source>
        <tissue evidence="2">Leaves</tissue>
    </source>
</reference>
<gene>
    <name evidence="2" type="ORF">Tsubulata_013542</name>
</gene>
<evidence type="ECO:0000256" key="1">
    <source>
        <dbReference type="SAM" id="MobiDB-lite"/>
    </source>
</evidence>
<sequence>MWAEDQDSSPPAEADVLTTEVANVNIPDPMQEKIDQHIVVMNSEENSSSSISRSPTTTENCSSTTDESSLLLDSICNDETLLKSLWMDEPPLVDHAASSWNDNNINGAGQASSDKYTNGILSYPSWENDDCTWLLDCQDFGVHDFGFDCFDNMDLNALNTLELGDHKH</sequence>
<reference evidence="2" key="1">
    <citation type="submission" date="2022-02" db="EMBL/GenBank/DDBJ databases">
        <authorList>
            <person name="Henning P.M."/>
            <person name="McCubbin A.G."/>
            <person name="Shore J.S."/>
        </authorList>
    </citation>
    <scope>NUCLEOTIDE SEQUENCE</scope>
    <source>
        <strain evidence="2">F60SS</strain>
        <tissue evidence="2">Leaves</tissue>
    </source>
</reference>
<comment type="caution">
    <text evidence="2">The sequence shown here is derived from an EMBL/GenBank/DDBJ whole genome shotgun (WGS) entry which is preliminary data.</text>
</comment>
<proteinExistence type="predicted"/>
<evidence type="ECO:0000313" key="2">
    <source>
        <dbReference type="EMBL" id="KAJ4846540.1"/>
    </source>
</evidence>
<accession>A0A9Q0JMX7</accession>
<dbReference type="OrthoDB" id="2143914at2759"/>
<feature type="region of interest" description="Disordered" evidence="1">
    <location>
        <begin position="43"/>
        <end position="65"/>
    </location>
</feature>
<dbReference type="AlphaFoldDB" id="A0A9Q0JMX7"/>
<name>A0A9Q0JMX7_9ROSI</name>
<keyword evidence="3" id="KW-1185">Reference proteome</keyword>
<evidence type="ECO:0000313" key="3">
    <source>
        <dbReference type="Proteomes" id="UP001141552"/>
    </source>
</evidence>
<dbReference type="EMBL" id="JAKUCV010001409">
    <property type="protein sequence ID" value="KAJ4846540.1"/>
    <property type="molecule type" value="Genomic_DNA"/>
</dbReference>
<protein>
    <submittedName>
        <fullName evidence="2">Uncharacterized protein</fullName>
    </submittedName>
</protein>
<organism evidence="2 3">
    <name type="scientific">Turnera subulata</name>
    <dbReference type="NCBI Taxonomy" id="218843"/>
    <lineage>
        <taxon>Eukaryota</taxon>
        <taxon>Viridiplantae</taxon>
        <taxon>Streptophyta</taxon>
        <taxon>Embryophyta</taxon>
        <taxon>Tracheophyta</taxon>
        <taxon>Spermatophyta</taxon>
        <taxon>Magnoliopsida</taxon>
        <taxon>eudicotyledons</taxon>
        <taxon>Gunneridae</taxon>
        <taxon>Pentapetalae</taxon>
        <taxon>rosids</taxon>
        <taxon>fabids</taxon>
        <taxon>Malpighiales</taxon>
        <taxon>Passifloraceae</taxon>
        <taxon>Turnera</taxon>
    </lineage>
</organism>
<dbReference type="Proteomes" id="UP001141552">
    <property type="component" value="Unassembled WGS sequence"/>
</dbReference>